<dbReference type="Proteomes" id="UP001595704">
    <property type="component" value="Unassembled WGS sequence"/>
</dbReference>
<organism evidence="1 2">
    <name type="scientific">Camelimonas fluminis</name>
    <dbReference type="NCBI Taxonomy" id="1576911"/>
    <lineage>
        <taxon>Bacteria</taxon>
        <taxon>Pseudomonadati</taxon>
        <taxon>Pseudomonadota</taxon>
        <taxon>Alphaproteobacteria</taxon>
        <taxon>Hyphomicrobiales</taxon>
        <taxon>Chelatococcaceae</taxon>
        <taxon>Camelimonas</taxon>
    </lineage>
</organism>
<comment type="caution">
    <text evidence="1">The sequence shown here is derived from an EMBL/GenBank/DDBJ whole genome shotgun (WGS) entry which is preliminary data.</text>
</comment>
<dbReference type="RefSeq" id="WP_191320622.1">
    <property type="nucleotide sequence ID" value="NZ_BNCG01000020.1"/>
</dbReference>
<dbReference type="EMBL" id="JBHRYC010000051">
    <property type="protein sequence ID" value="MFC3637861.1"/>
    <property type="molecule type" value="Genomic_DNA"/>
</dbReference>
<evidence type="ECO:0000313" key="1">
    <source>
        <dbReference type="EMBL" id="MFC3637861.1"/>
    </source>
</evidence>
<gene>
    <name evidence="1" type="ORF">ACFONL_10810</name>
</gene>
<sequence>MKIKPINIVDESDFWGHQPINTQTLHTLLAATRALSSQLEELLTGIPSPVAAPIPATNARACQPSGGGERMILPTDWPRIGGRNYHAHAANIFATPRFRSAWRPGGKKIAIYVAACAGLSELAQRIHIPVFKVSTCAVDRVWNRMRELRRDAYGAVYYSDGRHVREEGWDNWFPSHLTMHRLPSPDSPVCCSKRSLIVDLPESMSPGDFERAFDAETRKGAIDLWAMSPEGRDHCATLGLDSSVLRRLTEYPGGSDVRRSPVSV</sequence>
<protein>
    <recommendedName>
        <fullName evidence="3">RES domain-containing protein</fullName>
    </recommendedName>
</protein>
<name>A0ABV7UGM4_9HYPH</name>
<reference evidence="2" key="1">
    <citation type="journal article" date="2019" name="Int. J. Syst. Evol. Microbiol.">
        <title>The Global Catalogue of Microorganisms (GCM) 10K type strain sequencing project: providing services to taxonomists for standard genome sequencing and annotation.</title>
        <authorList>
            <consortium name="The Broad Institute Genomics Platform"/>
            <consortium name="The Broad Institute Genome Sequencing Center for Infectious Disease"/>
            <person name="Wu L."/>
            <person name="Ma J."/>
        </authorList>
    </citation>
    <scope>NUCLEOTIDE SEQUENCE [LARGE SCALE GENOMIC DNA]</scope>
    <source>
        <strain evidence="2">KCTC 42282</strain>
    </source>
</reference>
<proteinExistence type="predicted"/>
<accession>A0ABV7UGM4</accession>
<evidence type="ECO:0008006" key="3">
    <source>
        <dbReference type="Google" id="ProtNLM"/>
    </source>
</evidence>
<evidence type="ECO:0000313" key="2">
    <source>
        <dbReference type="Proteomes" id="UP001595704"/>
    </source>
</evidence>
<keyword evidence="2" id="KW-1185">Reference proteome</keyword>